<evidence type="ECO:0000313" key="2">
    <source>
        <dbReference type="EMBL" id="MCW3477710.1"/>
    </source>
</evidence>
<dbReference type="InterPro" id="IPR002514">
    <property type="entry name" value="Transposase_8"/>
</dbReference>
<dbReference type="EMBL" id="JAPDNT010000047">
    <property type="protein sequence ID" value="MCW3477710.1"/>
    <property type="molecule type" value="Genomic_DNA"/>
</dbReference>
<comment type="caution">
    <text evidence="2">The sequence shown here is derived from an EMBL/GenBank/DDBJ whole genome shotgun (WGS) entry which is preliminary data.</text>
</comment>
<organism evidence="2 3">
    <name type="scientific">Limobrevibacterium gyesilva</name>
    <dbReference type="NCBI Taxonomy" id="2991712"/>
    <lineage>
        <taxon>Bacteria</taxon>
        <taxon>Pseudomonadati</taxon>
        <taxon>Pseudomonadota</taxon>
        <taxon>Alphaproteobacteria</taxon>
        <taxon>Acetobacterales</taxon>
        <taxon>Acetobacteraceae</taxon>
        <taxon>Limobrevibacterium</taxon>
    </lineage>
</organism>
<dbReference type="GO" id="GO:0004803">
    <property type="term" value="F:transposase activity"/>
    <property type="evidence" value="ECO:0007669"/>
    <property type="project" value="InterPro"/>
</dbReference>
<dbReference type="AlphaFoldDB" id="A0AA42CKD0"/>
<keyword evidence="3" id="KW-1185">Reference proteome</keyword>
<dbReference type="PANTHER" id="PTHR37936:SF3">
    <property type="entry name" value="TRANSPOSASE INSC FOR INSERTION ELEMENT IS2A-RELATED"/>
    <property type="match status" value="1"/>
</dbReference>
<dbReference type="InterPro" id="IPR010921">
    <property type="entry name" value="Trp_repressor/repl_initiator"/>
</dbReference>
<protein>
    <submittedName>
        <fullName evidence="2">Transposase</fullName>
    </submittedName>
</protein>
<dbReference type="SUPFAM" id="SSF48295">
    <property type="entry name" value="TrpR-like"/>
    <property type="match status" value="1"/>
</dbReference>
<gene>
    <name evidence="2" type="ORF">OL599_24430</name>
</gene>
<evidence type="ECO:0000256" key="1">
    <source>
        <dbReference type="SAM" id="MobiDB-lite"/>
    </source>
</evidence>
<reference evidence="2" key="2">
    <citation type="submission" date="2022-10" db="EMBL/GenBank/DDBJ databases">
        <authorList>
            <person name="Trinh H.N."/>
        </authorList>
    </citation>
    <scope>NUCLEOTIDE SEQUENCE</scope>
    <source>
        <strain evidence="2">RN2-1</strain>
    </source>
</reference>
<evidence type="ECO:0000313" key="3">
    <source>
        <dbReference type="Proteomes" id="UP001165679"/>
    </source>
</evidence>
<reference evidence="2" key="1">
    <citation type="submission" date="2022-09" db="EMBL/GenBank/DDBJ databases">
        <title>Rhodovastum sp. nov. RN2-1 isolated from soil in Seongnam, South Korea.</title>
        <authorList>
            <person name="Le N.T."/>
        </authorList>
    </citation>
    <scope>NUCLEOTIDE SEQUENCE</scope>
    <source>
        <strain evidence="2">RN2-1</strain>
    </source>
</reference>
<dbReference type="Pfam" id="PF01527">
    <property type="entry name" value="HTH_Tnp_1"/>
    <property type="match status" value="1"/>
</dbReference>
<name>A0AA42CKD0_9PROT</name>
<proteinExistence type="predicted"/>
<dbReference type="GO" id="GO:0006313">
    <property type="term" value="P:DNA transposition"/>
    <property type="evidence" value="ECO:0007669"/>
    <property type="project" value="InterPro"/>
</dbReference>
<accession>A0AA42CKD0</accession>
<dbReference type="RefSeq" id="WP_264716676.1">
    <property type="nucleotide sequence ID" value="NZ_JAPDNT010000047.1"/>
</dbReference>
<feature type="compositionally biased region" description="Polar residues" evidence="1">
    <location>
        <begin position="107"/>
        <end position="119"/>
    </location>
</feature>
<dbReference type="PANTHER" id="PTHR37936">
    <property type="entry name" value="TRANSPOSASE INSC FOR INSERTION ELEMENT IS2A-RELATED"/>
    <property type="match status" value="1"/>
</dbReference>
<sequence>MESASDHAMHQHRHEGDAYHRIEVITGTVRRWTDAENVALVAESMWPGVNVSNLARRFGVARGLLQTWRRHAIRQAEDGEDGFVPLCVEDVPAIAGGSASFEDRKTTATPGSPPASETSAMEIESGGLRIRFTGPVDAGTLRVVLAHVRWRA</sequence>
<dbReference type="Proteomes" id="UP001165679">
    <property type="component" value="Unassembled WGS sequence"/>
</dbReference>
<feature type="region of interest" description="Disordered" evidence="1">
    <location>
        <begin position="98"/>
        <end position="119"/>
    </location>
</feature>
<dbReference type="GO" id="GO:0043565">
    <property type="term" value="F:sequence-specific DNA binding"/>
    <property type="evidence" value="ECO:0007669"/>
    <property type="project" value="InterPro"/>
</dbReference>